<dbReference type="AlphaFoldDB" id="A0A0K8U038"/>
<organism evidence="1">
    <name type="scientific">Bactrocera latifrons</name>
    <name type="common">Malaysian fruit fly</name>
    <name type="synonym">Chaetodacus latifrons</name>
    <dbReference type="NCBI Taxonomy" id="174628"/>
    <lineage>
        <taxon>Eukaryota</taxon>
        <taxon>Metazoa</taxon>
        <taxon>Ecdysozoa</taxon>
        <taxon>Arthropoda</taxon>
        <taxon>Hexapoda</taxon>
        <taxon>Insecta</taxon>
        <taxon>Pterygota</taxon>
        <taxon>Neoptera</taxon>
        <taxon>Endopterygota</taxon>
        <taxon>Diptera</taxon>
        <taxon>Brachycera</taxon>
        <taxon>Muscomorpha</taxon>
        <taxon>Tephritoidea</taxon>
        <taxon>Tephritidae</taxon>
        <taxon>Bactrocera</taxon>
        <taxon>Bactrocera</taxon>
    </lineage>
</organism>
<name>A0A0K8U038_BACLA</name>
<feature type="non-terminal residue" evidence="1">
    <location>
        <position position="1"/>
    </location>
</feature>
<gene>
    <name evidence="1" type="ORF">c2_g2_i3</name>
</gene>
<reference evidence="1" key="1">
    <citation type="submission" date="2015-06" db="EMBL/GenBank/DDBJ databases">
        <authorList>
            <person name="Hoefler B.C."/>
            <person name="Straight P.D."/>
        </authorList>
    </citation>
    <scope>NUCLEOTIDE SEQUENCE</scope>
</reference>
<feature type="non-terminal residue" evidence="1">
    <location>
        <position position="161"/>
    </location>
</feature>
<proteinExistence type="predicted"/>
<evidence type="ECO:0000313" key="1">
    <source>
        <dbReference type="EMBL" id="JAI20077.1"/>
    </source>
</evidence>
<protein>
    <submittedName>
        <fullName evidence="1">Uncharacterized protein</fullName>
    </submittedName>
</protein>
<accession>A0A0K8U038</accession>
<sequence>IRFFEYFLHVSYKLEVKMWQVRDTEKKSKVLEIKNKIQTEFRGKMDIIVDKPRDGGRGSANDGNIARKFFSNAALSSEITGIDECLIHRCATLLQAMASGYKINAEKCKLYALDTAKDLITAYPWYYLPATDHKVLIHGSAVIEHALVSIGELSEEAAESN</sequence>
<dbReference type="OrthoDB" id="8197165at2759"/>
<dbReference type="EMBL" id="GDHF01032237">
    <property type="protein sequence ID" value="JAI20077.1"/>
    <property type="molecule type" value="Transcribed_RNA"/>
</dbReference>